<dbReference type="AlphaFoldDB" id="A0A0W0FE69"/>
<sequence length="225" mass="23741">MSATGAQAAIQAPMAGDPRASMAIRPMSSALSFGAAVNQAGFGAGGGYSQLEMTQMQRTVGVGLHSLTFSNTQVAELMCSQSNDSASPINKEVLYASMPTLPMPIHTCALTTESDDPMLFTTSPMTPSFPSANPFTPTSATMANLLYMPMSPDDMLHTYAERQKQSQVPVPEMMERVMSPDDMLHAYAEKQKAPGIEGVTSLPVGRLLIGDAISPSRGVYGVEGA</sequence>
<comment type="caution">
    <text evidence="1">The sequence shown here is derived from an EMBL/GenBank/DDBJ whole genome shotgun (WGS) entry which is preliminary data.</text>
</comment>
<accession>A0A0W0FE69</accession>
<proteinExistence type="predicted"/>
<organism evidence="1 2">
    <name type="scientific">Moniliophthora roreri</name>
    <name type="common">Frosty pod rot fungus</name>
    <name type="synonym">Monilia roreri</name>
    <dbReference type="NCBI Taxonomy" id="221103"/>
    <lineage>
        <taxon>Eukaryota</taxon>
        <taxon>Fungi</taxon>
        <taxon>Dikarya</taxon>
        <taxon>Basidiomycota</taxon>
        <taxon>Agaricomycotina</taxon>
        <taxon>Agaricomycetes</taxon>
        <taxon>Agaricomycetidae</taxon>
        <taxon>Agaricales</taxon>
        <taxon>Marasmiineae</taxon>
        <taxon>Marasmiaceae</taxon>
        <taxon>Moniliophthora</taxon>
    </lineage>
</organism>
<evidence type="ECO:0000313" key="1">
    <source>
        <dbReference type="EMBL" id="KTB34581.1"/>
    </source>
</evidence>
<dbReference type="EMBL" id="LATX01002058">
    <property type="protein sequence ID" value="KTB34581.1"/>
    <property type="molecule type" value="Genomic_DNA"/>
</dbReference>
<protein>
    <submittedName>
        <fullName evidence="1">Uncharacterized protein</fullName>
    </submittedName>
</protein>
<dbReference type="Proteomes" id="UP000054988">
    <property type="component" value="Unassembled WGS sequence"/>
</dbReference>
<evidence type="ECO:0000313" key="2">
    <source>
        <dbReference type="Proteomes" id="UP000054988"/>
    </source>
</evidence>
<gene>
    <name evidence="1" type="ORF">WG66_12823</name>
</gene>
<name>A0A0W0FE69_MONRR</name>
<reference evidence="1 2" key="1">
    <citation type="submission" date="2015-12" db="EMBL/GenBank/DDBJ databases">
        <title>Draft genome sequence of Moniliophthora roreri, the causal agent of frosty pod rot of cacao.</title>
        <authorList>
            <person name="Aime M.C."/>
            <person name="Diaz-Valderrama J.R."/>
            <person name="Kijpornyongpan T."/>
            <person name="Phillips-Mora W."/>
        </authorList>
    </citation>
    <scope>NUCLEOTIDE SEQUENCE [LARGE SCALE GENOMIC DNA]</scope>
    <source>
        <strain evidence="1 2">MCA 2952</strain>
    </source>
</reference>